<sequence>MPLKGSNPQADWNRLKPDTIHAVRQLLSQLEHSESSQDLLDSYLYAKRLLAQSLQAYIRITMADELTTLQELRARLGHEMKRRYGDRIPEEYLIVPYGSRTHEELFTLLLQQQGRPVEAAFLRIITADSVHTERRTRELRELGLDIETTKSGGSDVYTLKSLEIDTNMIPTIISNTIKRKKPPTRERRALHAILGIEDRA</sequence>
<gene>
    <name evidence="1" type="ORF">MQP27_35935</name>
</gene>
<dbReference type="EMBL" id="JALDAY010000012">
    <property type="protein sequence ID" value="MCI3276480.1"/>
    <property type="molecule type" value="Genomic_DNA"/>
</dbReference>
<dbReference type="Proteomes" id="UP001165269">
    <property type="component" value="Unassembled WGS sequence"/>
</dbReference>
<evidence type="ECO:0000313" key="1">
    <source>
        <dbReference type="EMBL" id="MCI3276480.1"/>
    </source>
</evidence>
<keyword evidence="2" id="KW-1185">Reference proteome</keyword>
<evidence type="ECO:0000313" key="2">
    <source>
        <dbReference type="Proteomes" id="UP001165269"/>
    </source>
</evidence>
<dbReference type="RefSeq" id="WP_242773117.1">
    <property type="nucleotide sequence ID" value="NZ_JALDAY010000012.1"/>
</dbReference>
<accession>A0ABS9YH10</accession>
<comment type="caution">
    <text evidence="1">The sequence shown here is derived from an EMBL/GenBank/DDBJ whole genome shotgun (WGS) entry which is preliminary data.</text>
</comment>
<reference evidence="1" key="1">
    <citation type="submission" date="2022-03" db="EMBL/GenBank/DDBJ databases">
        <title>Streptomyces 7R015 and 7R016 isolated from Barleria lupulina in Thailand.</title>
        <authorList>
            <person name="Kanchanasin P."/>
            <person name="Phongsopitanun W."/>
            <person name="Tanasupawat S."/>
        </authorList>
    </citation>
    <scope>NUCLEOTIDE SEQUENCE</scope>
    <source>
        <strain evidence="1">7R015</strain>
    </source>
</reference>
<proteinExistence type="predicted"/>
<protein>
    <submittedName>
        <fullName evidence="1">Uncharacterized protein</fullName>
    </submittedName>
</protein>
<organism evidence="1 2">
    <name type="scientific">Streptomyces cylindrosporus</name>
    <dbReference type="NCBI Taxonomy" id="2927583"/>
    <lineage>
        <taxon>Bacteria</taxon>
        <taxon>Bacillati</taxon>
        <taxon>Actinomycetota</taxon>
        <taxon>Actinomycetes</taxon>
        <taxon>Kitasatosporales</taxon>
        <taxon>Streptomycetaceae</taxon>
        <taxon>Streptomyces</taxon>
    </lineage>
</organism>
<name>A0ABS9YH10_9ACTN</name>